<dbReference type="InterPro" id="IPR000485">
    <property type="entry name" value="AsnC-type_HTH_dom"/>
</dbReference>
<dbReference type="Gene3D" id="1.10.10.10">
    <property type="entry name" value="Winged helix-like DNA-binding domain superfamily/Winged helix DNA-binding domain"/>
    <property type="match status" value="2"/>
</dbReference>
<name>A0A5P2BN53_STRVZ</name>
<protein>
    <submittedName>
        <fullName evidence="2">AsnC family transcriptional regulator</fullName>
    </submittedName>
</protein>
<gene>
    <name evidence="2" type="ORF">DEJ47_28025</name>
</gene>
<organism evidence="2 3">
    <name type="scientific">Streptomyces venezuelae</name>
    <dbReference type="NCBI Taxonomy" id="54571"/>
    <lineage>
        <taxon>Bacteria</taxon>
        <taxon>Bacillati</taxon>
        <taxon>Actinomycetota</taxon>
        <taxon>Actinomycetes</taxon>
        <taxon>Kitasatosporales</taxon>
        <taxon>Streptomycetaceae</taxon>
        <taxon>Streptomyces</taxon>
    </lineage>
</organism>
<sequence>MQDHAENDLSRAGRRVIQGVVRTHAPTGGAAEPLAADPGLDGLDLRIVSALQIEPRASWAKVGSVLGVDAVTVARRWNRLRAAGLAWVTAYEPGPAQGRLAVVEVECAGNPLEVADSLVGDQECQTLDLASGGRDLLVGVCAHDEVALADYLLKRLGTGPQIRAVRTQLVTSFVREAGDWRLGELPADQAARFTEHGAREPGAPVAPTGLERAVLAALREDGRMPATTIAARTDVPVRRAREVVQRLLRHRRVALWTDVARAKCGRSVQAWFFLQVPARRLAGVAARLARLDEARLVVTTVGTYNLAVCVWMRELADVTRLEARIEDGLEGVRIADRCITLRTAKRAGNLLDAQGRRTVRAS</sequence>
<reference evidence="2 3" key="1">
    <citation type="submission" date="2018-05" db="EMBL/GenBank/DDBJ databases">
        <title>Streptomyces venezuelae.</title>
        <authorList>
            <person name="Kim W."/>
            <person name="Lee N."/>
            <person name="Cho B.-K."/>
        </authorList>
    </citation>
    <scope>NUCLEOTIDE SEQUENCE [LARGE SCALE GENOMIC DNA]</scope>
    <source>
        <strain evidence="2 3">ATCC 14583</strain>
    </source>
</reference>
<dbReference type="EMBL" id="CP029193">
    <property type="protein sequence ID" value="QES29779.1"/>
    <property type="molecule type" value="Genomic_DNA"/>
</dbReference>
<accession>A0A5P2BN53</accession>
<dbReference type="GO" id="GO:0043565">
    <property type="term" value="F:sequence-specific DNA binding"/>
    <property type="evidence" value="ECO:0007669"/>
    <property type="project" value="InterPro"/>
</dbReference>
<dbReference type="PANTHER" id="PTHR30154:SF34">
    <property type="entry name" value="TRANSCRIPTIONAL REGULATOR AZLB"/>
    <property type="match status" value="1"/>
</dbReference>
<evidence type="ECO:0000313" key="3">
    <source>
        <dbReference type="Proteomes" id="UP000323046"/>
    </source>
</evidence>
<dbReference type="PANTHER" id="PTHR30154">
    <property type="entry name" value="LEUCINE-RESPONSIVE REGULATORY PROTEIN"/>
    <property type="match status" value="1"/>
</dbReference>
<dbReference type="GO" id="GO:0043200">
    <property type="term" value="P:response to amino acid"/>
    <property type="evidence" value="ECO:0007669"/>
    <property type="project" value="TreeGrafter"/>
</dbReference>
<dbReference type="InterPro" id="IPR036390">
    <property type="entry name" value="WH_DNA-bd_sf"/>
</dbReference>
<evidence type="ECO:0000313" key="2">
    <source>
        <dbReference type="EMBL" id="QES29779.1"/>
    </source>
</evidence>
<dbReference type="SUPFAM" id="SSF54909">
    <property type="entry name" value="Dimeric alpha+beta barrel"/>
    <property type="match status" value="2"/>
</dbReference>
<dbReference type="Pfam" id="PF13404">
    <property type="entry name" value="HTH_AsnC-type"/>
    <property type="match status" value="1"/>
</dbReference>
<dbReference type="Gene3D" id="3.30.70.920">
    <property type="match status" value="1"/>
</dbReference>
<feature type="domain" description="HTH asnC-type" evidence="1">
    <location>
        <begin position="40"/>
        <end position="81"/>
    </location>
</feature>
<dbReference type="InterPro" id="IPR011008">
    <property type="entry name" value="Dimeric_a/b-barrel"/>
</dbReference>
<dbReference type="Proteomes" id="UP000323046">
    <property type="component" value="Chromosome"/>
</dbReference>
<keyword evidence="3" id="KW-1185">Reference proteome</keyword>
<proteinExistence type="predicted"/>
<dbReference type="InterPro" id="IPR036388">
    <property type="entry name" value="WH-like_DNA-bd_sf"/>
</dbReference>
<dbReference type="GO" id="GO:0005829">
    <property type="term" value="C:cytosol"/>
    <property type="evidence" value="ECO:0007669"/>
    <property type="project" value="TreeGrafter"/>
</dbReference>
<dbReference type="SUPFAM" id="SSF46785">
    <property type="entry name" value="Winged helix' DNA-binding domain"/>
    <property type="match status" value="1"/>
</dbReference>
<dbReference type="AlphaFoldDB" id="A0A5P2BN53"/>
<evidence type="ECO:0000259" key="1">
    <source>
        <dbReference type="Pfam" id="PF13404"/>
    </source>
</evidence>